<dbReference type="Proteomes" id="UP000240971">
    <property type="component" value="Unassembled WGS sequence"/>
</dbReference>
<comment type="caution">
    <text evidence="3">The sequence shown here is derived from an EMBL/GenBank/DDBJ whole genome shotgun (WGS) entry which is preliminary data.</text>
</comment>
<dbReference type="PANTHER" id="PTHR45947">
    <property type="entry name" value="SULFOQUINOVOSYL TRANSFERASE SQD2"/>
    <property type="match status" value="1"/>
</dbReference>
<accession>A0A2P8HM73</accession>
<protein>
    <submittedName>
        <fullName evidence="3">Colanic acid biosynthesis glycosyl transferase WcaI</fullName>
    </submittedName>
</protein>
<keyword evidence="4" id="KW-1185">Reference proteome</keyword>
<keyword evidence="3" id="KW-0808">Transferase</keyword>
<evidence type="ECO:0000313" key="4">
    <source>
        <dbReference type="Proteomes" id="UP000240971"/>
    </source>
</evidence>
<dbReference type="InterPro" id="IPR050194">
    <property type="entry name" value="Glycosyltransferase_grp1"/>
</dbReference>
<reference evidence="3 4" key="1">
    <citation type="submission" date="2018-03" db="EMBL/GenBank/DDBJ databases">
        <title>Genomic Encyclopedia of Archaeal and Bacterial Type Strains, Phase II (KMG-II): from individual species to whole genera.</title>
        <authorList>
            <person name="Goeker M."/>
        </authorList>
    </citation>
    <scope>NUCLEOTIDE SEQUENCE [LARGE SCALE GENOMIC DNA]</scope>
    <source>
        <strain evidence="3 4">DSM 24859</strain>
    </source>
</reference>
<dbReference type="Pfam" id="PF00534">
    <property type="entry name" value="Glycos_transf_1"/>
    <property type="match status" value="1"/>
</dbReference>
<dbReference type="OrthoDB" id="9811902at2"/>
<sequence>MSKRFLLIAGNFSPELNGIGKYNGEMIKWLSANGYECTVITTYPYYPEWKVQAPYTQKKYRYSKEILQDNGLKITVYRCPQYVPAKPSGKKRMILDFSFVLSATWKLLQLLPAKKFDFVMAVVPSFHLGLLAILYKQLRGAKFLYHIQDLQIEAARDFNMIRSSWLINIMLSVEKYILSQADIISSISEGMIRKIQEKANKDIILFPNWVDVSQFYPIENRTALKMEYGFKATDKILLYSGAIGEKQGLESILYTAKALQDQDDLKFLICGSGPYKEQLYLQATTLQLSNVIFLPLQPYEYFNRFLNMADIHLVIQKSSASDLVMPSKLTTIMAVGGLALITTNSGSSMYELIQRYKMGILVNADNLQALKEGVNRAITENGKDIARNARAYAETNLSVGQIMSRFTKVVANG</sequence>
<dbReference type="GO" id="GO:0016758">
    <property type="term" value="F:hexosyltransferase activity"/>
    <property type="evidence" value="ECO:0007669"/>
    <property type="project" value="TreeGrafter"/>
</dbReference>
<name>A0A2P8HM73_CHINA</name>
<dbReference type="RefSeq" id="WP_106527778.1">
    <property type="nucleotide sequence ID" value="NZ_PYAW01000002.1"/>
</dbReference>
<dbReference type="SUPFAM" id="SSF53756">
    <property type="entry name" value="UDP-Glycosyltransferase/glycogen phosphorylase"/>
    <property type="match status" value="1"/>
</dbReference>
<organism evidence="3 4">
    <name type="scientific">Chitinophaga niastensis</name>
    <dbReference type="NCBI Taxonomy" id="536980"/>
    <lineage>
        <taxon>Bacteria</taxon>
        <taxon>Pseudomonadati</taxon>
        <taxon>Bacteroidota</taxon>
        <taxon>Chitinophagia</taxon>
        <taxon>Chitinophagales</taxon>
        <taxon>Chitinophagaceae</taxon>
        <taxon>Chitinophaga</taxon>
    </lineage>
</organism>
<dbReference type="EMBL" id="PYAW01000002">
    <property type="protein sequence ID" value="PSL47313.1"/>
    <property type="molecule type" value="Genomic_DNA"/>
</dbReference>
<feature type="domain" description="Glycosyl transferase family 1" evidence="1">
    <location>
        <begin position="223"/>
        <end position="390"/>
    </location>
</feature>
<dbReference type="AlphaFoldDB" id="A0A2P8HM73"/>
<proteinExistence type="predicted"/>
<gene>
    <name evidence="3" type="ORF">CLV51_102159</name>
</gene>
<dbReference type="InterPro" id="IPR001296">
    <property type="entry name" value="Glyco_trans_1"/>
</dbReference>
<dbReference type="NCBIfam" id="NF007640">
    <property type="entry name" value="PRK10307.1"/>
    <property type="match status" value="1"/>
</dbReference>
<dbReference type="InterPro" id="IPR028098">
    <property type="entry name" value="Glyco_trans_4-like_N"/>
</dbReference>
<evidence type="ECO:0000313" key="3">
    <source>
        <dbReference type="EMBL" id="PSL47313.1"/>
    </source>
</evidence>
<dbReference type="Gene3D" id="3.40.50.2000">
    <property type="entry name" value="Glycogen Phosphorylase B"/>
    <property type="match status" value="2"/>
</dbReference>
<feature type="domain" description="Glycosyltransferase subfamily 4-like N-terminal" evidence="2">
    <location>
        <begin position="17"/>
        <end position="209"/>
    </location>
</feature>
<evidence type="ECO:0000259" key="2">
    <source>
        <dbReference type="Pfam" id="PF13579"/>
    </source>
</evidence>
<dbReference type="CDD" id="cd03794">
    <property type="entry name" value="GT4_WbuB-like"/>
    <property type="match status" value="1"/>
</dbReference>
<evidence type="ECO:0000259" key="1">
    <source>
        <dbReference type="Pfam" id="PF00534"/>
    </source>
</evidence>
<dbReference type="PANTHER" id="PTHR45947:SF3">
    <property type="entry name" value="SULFOQUINOVOSYL TRANSFERASE SQD2"/>
    <property type="match status" value="1"/>
</dbReference>
<dbReference type="Pfam" id="PF13579">
    <property type="entry name" value="Glyco_trans_4_4"/>
    <property type="match status" value="1"/>
</dbReference>